<feature type="domain" description="UspA" evidence="2">
    <location>
        <begin position="1"/>
        <end position="147"/>
    </location>
</feature>
<accession>A0A972FXY4</accession>
<name>A0A972FXY4_9FLAO</name>
<dbReference type="PRINTS" id="PR01438">
    <property type="entry name" value="UNVRSLSTRESS"/>
</dbReference>
<dbReference type="SUPFAM" id="SSF52402">
    <property type="entry name" value="Adenine nucleotide alpha hydrolases-like"/>
    <property type="match status" value="2"/>
</dbReference>
<dbReference type="EMBL" id="JAAMPU010000097">
    <property type="protein sequence ID" value="NMH26886.1"/>
    <property type="molecule type" value="Genomic_DNA"/>
</dbReference>
<organism evidence="3 4">
    <name type="scientific">Flavobacterium silvaticum</name>
    <dbReference type="NCBI Taxonomy" id="1852020"/>
    <lineage>
        <taxon>Bacteria</taxon>
        <taxon>Pseudomonadati</taxon>
        <taxon>Bacteroidota</taxon>
        <taxon>Flavobacteriia</taxon>
        <taxon>Flavobacteriales</taxon>
        <taxon>Flavobacteriaceae</taxon>
        <taxon>Flavobacterium</taxon>
    </lineage>
</organism>
<keyword evidence="4" id="KW-1185">Reference proteome</keyword>
<comment type="caution">
    <text evidence="3">The sequence shown here is derived from an EMBL/GenBank/DDBJ whole genome shotgun (WGS) entry which is preliminary data.</text>
</comment>
<comment type="similarity">
    <text evidence="1">Belongs to the universal stress protein A family.</text>
</comment>
<dbReference type="Proteomes" id="UP000712080">
    <property type="component" value="Unassembled WGS sequence"/>
</dbReference>
<dbReference type="CDD" id="cd00293">
    <property type="entry name" value="USP-like"/>
    <property type="match status" value="1"/>
</dbReference>
<reference evidence="3" key="1">
    <citation type="submission" date="2020-02" db="EMBL/GenBank/DDBJ databases">
        <title>Flavobacterium sp. genome.</title>
        <authorList>
            <person name="Jung H.S."/>
            <person name="Baek J.H."/>
            <person name="Jeon C.O."/>
        </authorList>
    </citation>
    <scope>NUCLEOTIDE SEQUENCE</scope>
    <source>
        <strain evidence="3">SE-s28</strain>
    </source>
</reference>
<sequence length="275" mass="31094">MKKILFPTDFSESSANAYKYALQLANNTNAEVVALHVYEMPVIDYVNTPAYLLDVYNTVELASFENYKSHVPELKRLAAGFGLENVPVSSVLLEGDLVQTILEMVKEQHFDFIVMGTKGATGMKETFFGTSTASVMTDTDAIVLAVPDESTYKNIEKIVFTTRFREKDVPALKKLLTFADAFGAQVDCLYIKTQSSDLKEVVLADWRHVFRDYKLTFHIIDSEDIEGSILEFLDSHQIDLLALLNHKRGFFENLFKTSLTKKLAFHSKIPILAFH</sequence>
<evidence type="ECO:0000313" key="3">
    <source>
        <dbReference type="EMBL" id="NMH26886.1"/>
    </source>
</evidence>
<dbReference type="RefSeq" id="WP_169525895.1">
    <property type="nucleotide sequence ID" value="NZ_JAAMPU010000097.1"/>
</dbReference>
<dbReference type="PANTHER" id="PTHR46268:SF6">
    <property type="entry name" value="UNIVERSAL STRESS PROTEIN UP12"/>
    <property type="match status" value="1"/>
</dbReference>
<dbReference type="PANTHER" id="PTHR46268">
    <property type="entry name" value="STRESS RESPONSE PROTEIN NHAX"/>
    <property type="match status" value="1"/>
</dbReference>
<evidence type="ECO:0000313" key="4">
    <source>
        <dbReference type="Proteomes" id="UP000712080"/>
    </source>
</evidence>
<dbReference type="AlphaFoldDB" id="A0A972FXY4"/>
<dbReference type="Pfam" id="PF00582">
    <property type="entry name" value="Usp"/>
    <property type="match status" value="1"/>
</dbReference>
<dbReference type="InterPro" id="IPR006015">
    <property type="entry name" value="Universal_stress_UspA"/>
</dbReference>
<proteinExistence type="inferred from homology"/>
<gene>
    <name evidence="3" type="ORF">G6047_02475</name>
</gene>
<evidence type="ECO:0000256" key="1">
    <source>
        <dbReference type="ARBA" id="ARBA00008791"/>
    </source>
</evidence>
<dbReference type="InterPro" id="IPR006016">
    <property type="entry name" value="UspA"/>
</dbReference>
<dbReference type="Gene3D" id="3.40.50.12370">
    <property type="match status" value="1"/>
</dbReference>
<protein>
    <submittedName>
        <fullName evidence="3">Universal stress protein</fullName>
    </submittedName>
</protein>
<evidence type="ECO:0000259" key="2">
    <source>
        <dbReference type="Pfam" id="PF00582"/>
    </source>
</evidence>